<name>A0A5D4S443_9BACI</name>
<dbReference type="InterPro" id="IPR027417">
    <property type="entry name" value="P-loop_NTPase"/>
</dbReference>
<dbReference type="GO" id="GO:0005524">
    <property type="term" value="F:ATP binding"/>
    <property type="evidence" value="ECO:0007669"/>
    <property type="project" value="UniProtKB-KW"/>
</dbReference>
<dbReference type="SUPFAM" id="SSF52540">
    <property type="entry name" value="P-loop containing nucleoside triphosphate hydrolases"/>
    <property type="match status" value="1"/>
</dbReference>
<dbReference type="Proteomes" id="UP000322997">
    <property type="component" value="Unassembled WGS sequence"/>
</dbReference>
<sequence length="238" mass="26894">MIVIRFENVTKKYGSGLALRNTSLQFEKGKIYGLLGPNGSGKSTTLKMIAGLVLPSAGKVMLDDEPINRKVAEEVAYLTELDMFYETFTVKGMLKFYNSQFSDFDMERAEELVSFMQLDGSKKIKHLSKGTRGRLKLVLTLSRQARVILLDEPFSGLDPMVRDTIVKGLLSYIDWGEQTVLIATHEIDEIEAILDEAYIIHNGEVKGHCNVEQLREEQGLSVLQWLKRTTQIEGMELE</sequence>
<proteinExistence type="predicted"/>
<evidence type="ECO:0000256" key="1">
    <source>
        <dbReference type="ARBA" id="ARBA00022741"/>
    </source>
</evidence>
<evidence type="ECO:0000259" key="3">
    <source>
        <dbReference type="PROSITE" id="PS50893"/>
    </source>
</evidence>
<keyword evidence="1" id="KW-0547">Nucleotide-binding</keyword>
<dbReference type="GO" id="GO:0016887">
    <property type="term" value="F:ATP hydrolysis activity"/>
    <property type="evidence" value="ECO:0007669"/>
    <property type="project" value="InterPro"/>
</dbReference>
<dbReference type="InterPro" id="IPR003439">
    <property type="entry name" value="ABC_transporter-like_ATP-bd"/>
</dbReference>
<dbReference type="PANTHER" id="PTHR43158">
    <property type="entry name" value="SKFA PEPTIDE EXPORT ATP-BINDING PROTEIN SKFE"/>
    <property type="match status" value="1"/>
</dbReference>
<dbReference type="PANTHER" id="PTHR43158:SF1">
    <property type="entry name" value="ABC TRANSPORTER, ATP-BINDING PROTEIN"/>
    <property type="match status" value="1"/>
</dbReference>
<dbReference type="CDD" id="cd03230">
    <property type="entry name" value="ABC_DR_subfamily_A"/>
    <property type="match status" value="1"/>
</dbReference>
<dbReference type="Pfam" id="PF00005">
    <property type="entry name" value="ABC_tran"/>
    <property type="match status" value="1"/>
</dbReference>
<dbReference type="Gene3D" id="3.40.50.300">
    <property type="entry name" value="P-loop containing nucleotide triphosphate hydrolases"/>
    <property type="match status" value="1"/>
</dbReference>
<evidence type="ECO:0000313" key="4">
    <source>
        <dbReference type="EMBL" id="TYS56904.1"/>
    </source>
</evidence>
<feature type="domain" description="ABC transporter" evidence="3">
    <location>
        <begin position="4"/>
        <end position="227"/>
    </location>
</feature>
<dbReference type="InterPro" id="IPR003593">
    <property type="entry name" value="AAA+_ATPase"/>
</dbReference>
<reference evidence="4 5" key="1">
    <citation type="submission" date="2019-08" db="EMBL/GenBank/DDBJ databases">
        <title>Bacillus genomes from the desert of Cuatro Cienegas, Coahuila.</title>
        <authorList>
            <person name="Olmedo-Alvarez G."/>
        </authorList>
    </citation>
    <scope>NUCLEOTIDE SEQUENCE [LARGE SCALE GENOMIC DNA]</scope>
    <source>
        <strain evidence="4 5">CH108_3D</strain>
    </source>
</reference>
<keyword evidence="2 4" id="KW-0067">ATP-binding</keyword>
<accession>A0A5D4S443</accession>
<evidence type="ECO:0000256" key="2">
    <source>
        <dbReference type="ARBA" id="ARBA00022840"/>
    </source>
</evidence>
<dbReference type="RefSeq" id="WP_148984608.1">
    <property type="nucleotide sequence ID" value="NZ_CP081870.1"/>
</dbReference>
<dbReference type="EMBL" id="VTEQ01000001">
    <property type="protein sequence ID" value="TYS56904.1"/>
    <property type="molecule type" value="Genomic_DNA"/>
</dbReference>
<protein>
    <submittedName>
        <fullName evidence="4">ABC transporter ATP-binding protein</fullName>
    </submittedName>
</protein>
<dbReference type="PROSITE" id="PS50893">
    <property type="entry name" value="ABC_TRANSPORTER_2"/>
    <property type="match status" value="1"/>
</dbReference>
<gene>
    <name evidence="4" type="ORF">FZC83_04880</name>
</gene>
<evidence type="ECO:0000313" key="5">
    <source>
        <dbReference type="Proteomes" id="UP000322997"/>
    </source>
</evidence>
<dbReference type="GeneID" id="89535422"/>
<dbReference type="SMART" id="SM00382">
    <property type="entry name" value="AAA"/>
    <property type="match status" value="1"/>
</dbReference>
<dbReference type="AlphaFoldDB" id="A0A5D4S443"/>
<organism evidence="4 5">
    <name type="scientific">Rossellomorea marisflavi</name>
    <dbReference type="NCBI Taxonomy" id="189381"/>
    <lineage>
        <taxon>Bacteria</taxon>
        <taxon>Bacillati</taxon>
        <taxon>Bacillota</taxon>
        <taxon>Bacilli</taxon>
        <taxon>Bacillales</taxon>
        <taxon>Bacillaceae</taxon>
        <taxon>Rossellomorea</taxon>
    </lineage>
</organism>
<comment type="caution">
    <text evidence="4">The sequence shown here is derived from an EMBL/GenBank/DDBJ whole genome shotgun (WGS) entry which is preliminary data.</text>
</comment>